<evidence type="ECO:0000256" key="4">
    <source>
        <dbReference type="ARBA" id="ARBA00023004"/>
    </source>
</evidence>
<reference evidence="8 9" key="1">
    <citation type="submission" date="2018-04" db="EMBL/GenBank/DDBJ databases">
        <title>The genome of golden apple snail Pomacea canaliculata provides insight into stress tolerance and invasive adaptation.</title>
        <authorList>
            <person name="Liu C."/>
            <person name="Liu B."/>
            <person name="Ren Y."/>
            <person name="Zhang Y."/>
            <person name="Wang H."/>
            <person name="Li S."/>
            <person name="Jiang F."/>
            <person name="Yin L."/>
            <person name="Zhang G."/>
            <person name="Qian W."/>
            <person name="Fan W."/>
        </authorList>
    </citation>
    <scope>NUCLEOTIDE SEQUENCE [LARGE SCALE GENOMIC DNA]</scope>
    <source>
        <strain evidence="8">SZHN2017</strain>
        <tissue evidence="8">Muscle</tissue>
    </source>
</reference>
<dbReference type="Proteomes" id="UP000245119">
    <property type="component" value="Linkage Group LG8"/>
</dbReference>
<evidence type="ECO:0000256" key="6">
    <source>
        <dbReference type="RuleBase" id="RU000356"/>
    </source>
</evidence>
<dbReference type="PROSITE" id="PS01033">
    <property type="entry name" value="GLOBIN"/>
    <property type="match status" value="1"/>
</dbReference>
<dbReference type="PANTHER" id="PTHR46458:SF5">
    <property type="entry name" value="GLOBIN FAMILY PROFILE DOMAIN-CONTAINING PROTEIN"/>
    <property type="match status" value="1"/>
</dbReference>
<dbReference type="Gene3D" id="1.10.490.10">
    <property type="entry name" value="Globins"/>
    <property type="match status" value="1"/>
</dbReference>
<dbReference type="STRING" id="400727.A0A2T7NZ39"/>
<feature type="domain" description="Globin" evidence="7">
    <location>
        <begin position="1"/>
        <end position="106"/>
    </location>
</feature>
<keyword evidence="6" id="KW-0813">Transport</keyword>
<dbReference type="PANTHER" id="PTHR46458">
    <property type="entry name" value="BLR2807 PROTEIN"/>
    <property type="match status" value="1"/>
</dbReference>
<evidence type="ECO:0000259" key="7">
    <source>
        <dbReference type="PROSITE" id="PS01033"/>
    </source>
</evidence>
<keyword evidence="4" id="KW-0408">Iron</keyword>
<gene>
    <name evidence="8" type="ORF">C0Q70_14114</name>
</gene>
<keyword evidence="6" id="KW-0561">Oxygen transport</keyword>
<dbReference type="AlphaFoldDB" id="A0A2T7NZ39"/>
<evidence type="ECO:0000313" key="8">
    <source>
        <dbReference type="EMBL" id="PVD26437.1"/>
    </source>
</evidence>
<keyword evidence="3" id="KW-0479">Metal-binding</keyword>
<dbReference type="SUPFAM" id="SSF46458">
    <property type="entry name" value="Globin-like"/>
    <property type="match status" value="1"/>
</dbReference>
<keyword evidence="2 6" id="KW-0349">Heme</keyword>
<evidence type="ECO:0000256" key="2">
    <source>
        <dbReference type="ARBA" id="ARBA00022617"/>
    </source>
</evidence>
<organism evidence="8 9">
    <name type="scientific">Pomacea canaliculata</name>
    <name type="common">Golden apple snail</name>
    <dbReference type="NCBI Taxonomy" id="400727"/>
    <lineage>
        <taxon>Eukaryota</taxon>
        <taxon>Metazoa</taxon>
        <taxon>Spiralia</taxon>
        <taxon>Lophotrochozoa</taxon>
        <taxon>Mollusca</taxon>
        <taxon>Gastropoda</taxon>
        <taxon>Caenogastropoda</taxon>
        <taxon>Architaenioglossa</taxon>
        <taxon>Ampullarioidea</taxon>
        <taxon>Ampullariidae</taxon>
        <taxon>Pomacea</taxon>
    </lineage>
</organism>
<evidence type="ECO:0000256" key="1">
    <source>
        <dbReference type="ARBA" id="ARBA00013895"/>
    </source>
</evidence>
<sequence>MAVGLVCRLFKSNASLQTMFHGFKHLHSDDELRSNEALEHHATLVMTTLDDAITHIDNFDYVSEVLRKTGASHVRFAGFTPENFWVSQTQHAREFLLILCFTSFLF</sequence>
<accession>A0A2T7NZ39</accession>
<dbReference type="OrthoDB" id="6344802at2759"/>
<comment type="caution">
    <text evidence="8">The sequence shown here is derived from an EMBL/GenBank/DDBJ whole genome shotgun (WGS) entry which is preliminary data.</text>
</comment>
<dbReference type="GO" id="GO:0046872">
    <property type="term" value="F:metal ion binding"/>
    <property type="evidence" value="ECO:0007669"/>
    <property type="project" value="UniProtKB-KW"/>
</dbReference>
<dbReference type="InterPro" id="IPR009050">
    <property type="entry name" value="Globin-like_sf"/>
</dbReference>
<dbReference type="InterPro" id="IPR050532">
    <property type="entry name" value="Globin-like_OT"/>
</dbReference>
<evidence type="ECO:0000256" key="5">
    <source>
        <dbReference type="ARBA" id="ARBA00030087"/>
    </source>
</evidence>
<dbReference type="GO" id="GO:0005344">
    <property type="term" value="F:oxygen carrier activity"/>
    <property type="evidence" value="ECO:0007669"/>
    <property type="project" value="UniProtKB-KW"/>
</dbReference>
<protein>
    <recommendedName>
        <fullName evidence="1">Globin</fullName>
    </recommendedName>
    <alternativeName>
        <fullName evidence="5">Myoglobin</fullName>
    </alternativeName>
</protein>
<dbReference type="GO" id="GO:0019825">
    <property type="term" value="F:oxygen binding"/>
    <property type="evidence" value="ECO:0007669"/>
    <property type="project" value="InterPro"/>
</dbReference>
<keyword evidence="9" id="KW-1185">Reference proteome</keyword>
<dbReference type="Pfam" id="PF00042">
    <property type="entry name" value="Globin"/>
    <property type="match status" value="1"/>
</dbReference>
<name>A0A2T7NZ39_POMCA</name>
<proteinExistence type="inferred from homology"/>
<evidence type="ECO:0000256" key="3">
    <source>
        <dbReference type="ARBA" id="ARBA00022723"/>
    </source>
</evidence>
<evidence type="ECO:0000313" key="9">
    <source>
        <dbReference type="Proteomes" id="UP000245119"/>
    </source>
</evidence>
<dbReference type="GO" id="GO:0020037">
    <property type="term" value="F:heme binding"/>
    <property type="evidence" value="ECO:0007669"/>
    <property type="project" value="InterPro"/>
</dbReference>
<dbReference type="InterPro" id="IPR012292">
    <property type="entry name" value="Globin/Proto"/>
</dbReference>
<dbReference type="InterPro" id="IPR000971">
    <property type="entry name" value="Globin"/>
</dbReference>
<comment type="similarity">
    <text evidence="6">Belongs to the globin family.</text>
</comment>
<dbReference type="EMBL" id="PZQS01000008">
    <property type="protein sequence ID" value="PVD26437.1"/>
    <property type="molecule type" value="Genomic_DNA"/>
</dbReference>